<keyword evidence="8" id="KW-1185">Reference proteome</keyword>
<organism evidence="7 8">
    <name type="scientific">Lymnaea stagnalis</name>
    <name type="common">Great pond snail</name>
    <name type="synonym">Helix stagnalis</name>
    <dbReference type="NCBI Taxonomy" id="6523"/>
    <lineage>
        <taxon>Eukaryota</taxon>
        <taxon>Metazoa</taxon>
        <taxon>Spiralia</taxon>
        <taxon>Lophotrochozoa</taxon>
        <taxon>Mollusca</taxon>
        <taxon>Gastropoda</taxon>
        <taxon>Heterobranchia</taxon>
        <taxon>Euthyneura</taxon>
        <taxon>Panpulmonata</taxon>
        <taxon>Hygrophila</taxon>
        <taxon>Lymnaeoidea</taxon>
        <taxon>Lymnaeidae</taxon>
        <taxon>Lymnaea</taxon>
    </lineage>
</organism>
<name>A0AAV2I2V8_LYMST</name>
<evidence type="ECO:0000256" key="1">
    <source>
        <dbReference type="ARBA" id="ARBA00004370"/>
    </source>
</evidence>
<evidence type="ECO:0000313" key="7">
    <source>
        <dbReference type="EMBL" id="CAL1540396.1"/>
    </source>
</evidence>
<evidence type="ECO:0000256" key="2">
    <source>
        <dbReference type="ARBA" id="ARBA00022692"/>
    </source>
</evidence>
<proteinExistence type="predicted"/>
<protein>
    <recommendedName>
        <fullName evidence="6">G-protein coupled receptors family 1 profile domain-containing protein</fullName>
    </recommendedName>
</protein>
<evidence type="ECO:0000313" key="8">
    <source>
        <dbReference type="Proteomes" id="UP001497497"/>
    </source>
</evidence>
<comment type="caution">
    <text evidence="7">The sequence shown here is derived from an EMBL/GenBank/DDBJ whole genome shotgun (WGS) entry which is preliminary data.</text>
</comment>
<keyword evidence="4 5" id="KW-0472">Membrane</keyword>
<dbReference type="PROSITE" id="PS50262">
    <property type="entry name" value="G_PROTEIN_RECEP_F1_2"/>
    <property type="match status" value="1"/>
</dbReference>
<feature type="non-terminal residue" evidence="7">
    <location>
        <position position="199"/>
    </location>
</feature>
<feature type="non-terminal residue" evidence="7">
    <location>
        <position position="1"/>
    </location>
</feature>
<dbReference type="AlphaFoldDB" id="A0AAV2I2V8"/>
<feature type="transmembrane region" description="Helical" evidence="5">
    <location>
        <begin position="71"/>
        <end position="96"/>
    </location>
</feature>
<accession>A0AAV2I2V8</accession>
<feature type="transmembrane region" description="Helical" evidence="5">
    <location>
        <begin position="108"/>
        <end position="132"/>
    </location>
</feature>
<evidence type="ECO:0000256" key="4">
    <source>
        <dbReference type="ARBA" id="ARBA00023136"/>
    </source>
</evidence>
<evidence type="ECO:0000256" key="3">
    <source>
        <dbReference type="ARBA" id="ARBA00022989"/>
    </source>
</evidence>
<dbReference type="GO" id="GO:0016020">
    <property type="term" value="C:membrane"/>
    <property type="evidence" value="ECO:0007669"/>
    <property type="project" value="UniProtKB-SubCell"/>
</dbReference>
<evidence type="ECO:0000256" key="5">
    <source>
        <dbReference type="SAM" id="Phobius"/>
    </source>
</evidence>
<feature type="transmembrane region" description="Helical" evidence="5">
    <location>
        <begin position="166"/>
        <end position="186"/>
    </location>
</feature>
<evidence type="ECO:0000259" key="6">
    <source>
        <dbReference type="PROSITE" id="PS50262"/>
    </source>
</evidence>
<feature type="domain" description="G-protein coupled receptors family 1 profile" evidence="6">
    <location>
        <begin position="4"/>
        <end position="199"/>
    </location>
</feature>
<keyword evidence="2 5" id="KW-0812">Transmembrane</keyword>
<dbReference type="InterPro" id="IPR019430">
    <property type="entry name" value="7TM_GPCR_serpentine_rcpt_Srx"/>
</dbReference>
<sequence length="199" mass="22381">GIVSNIVSICVFFKMGVQDSVTLSFFFLSISDFAYLSITTVCAVCAIIGYGPDGLKIYPLNVKDFTYWIAVIFYNVAMFLRVFIAVGRCCLVALPLHFKNMFTKRRTLLVVYLITLSVVAMRVPMLTTQIWVGVPDPRTNSTNIALRRTDGYTVILTVQDILNRNVITWLCFLTVLLSFLILATALRKAARFRHSAKST</sequence>
<feature type="transmembrane region" description="Helical" evidence="5">
    <location>
        <begin position="33"/>
        <end position="51"/>
    </location>
</feature>
<dbReference type="InterPro" id="IPR017452">
    <property type="entry name" value="GPCR_Rhodpsn_7TM"/>
</dbReference>
<dbReference type="Pfam" id="PF10328">
    <property type="entry name" value="7TM_GPCR_Srx"/>
    <property type="match status" value="1"/>
</dbReference>
<dbReference type="Proteomes" id="UP001497497">
    <property type="component" value="Unassembled WGS sequence"/>
</dbReference>
<gene>
    <name evidence="7" type="ORF">GSLYS_00014045001</name>
</gene>
<dbReference type="SUPFAM" id="SSF81321">
    <property type="entry name" value="Family A G protein-coupled receptor-like"/>
    <property type="match status" value="1"/>
</dbReference>
<comment type="subcellular location">
    <subcellularLocation>
        <location evidence="1">Membrane</location>
    </subcellularLocation>
</comment>
<dbReference type="Gene3D" id="1.20.1070.10">
    <property type="entry name" value="Rhodopsin 7-helix transmembrane proteins"/>
    <property type="match status" value="1"/>
</dbReference>
<reference evidence="7 8" key="1">
    <citation type="submission" date="2024-04" db="EMBL/GenBank/DDBJ databases">
        <authorList>
            <consortium name="Genoscope - CEA"/>
            <person name="William W."/>
        </authorList>
    </citation>
    <scope>NUCLEOTIDE SEQUENCE [LARGE SCALE GENOMIC DNA]</scope>
</reference>
<dbReference type="EMBL" id="CAXITT010000380">
    <property type="protein sequence ID" value="CAL1540396.1"/>
    <property type="molecule type" value="Genomic_DNA"/>
</dbReference>
<keyword evidence="3 5" id="KW-1133">Transmembrane helix</keyword>